<dbReference type="EMBL" id="RBED01000150">
    <property type="protein sequence ID" value="RNL48700.1"/>
    <property type="molecule type" value="Genomic_DNA"/>
</dbReference>
<proteinExistence type="predicted"/>
<keyword evidence="10" id="KW-1185">Reference proteome</keyword>
<dbReference type="Gene3D" id="1.10.3330.10">
    <property type="entry name" value="Oxo-4-hydroxy-4-carboxy-5-ureidoimidazoline decarboxylase"/>
    <property type="match status" value="1"/>
</dbReference>
<dbReference type="InterPro" id="IPR018020">
    <property type="entry name" value="OHCU_decarboxylase"/>
</dbReference>
<dbReference type="GO" id="GO:0051997">
    <property type="term" value="F:2-oxo-4-hydroxy-4-carboxy-5-ureidoimidazoline decarboxylase activity"/>
    <property type="evidence" value="ECO:0007669"/>
    <property type="project" value="UniProtKB-EC"/>
</dbReference>
<protein>
    <recommendedName>
        <fullName evidence="3">2-oxo-4-hydroxy-4-carboxy-5-ureidoimidazoline decarboxylase</fullName>
        <ecNumber evidence="3">4.1.1.97</ecNumber>
    </recommendedName>
</protein>
<evidence type="ECO:0000256" key="2">
    <source>
        <dbReference type="ARBA" id="ARBA00004754"/>
    </source>
</evidence>
<dbReference type="PANTHER" id="PTHR43466:SF1">
    <property type="entry name" value="2-OXO-4-HYDROXY-4-CARBOXY-5-UREIDOIMIDAZOLINE DECARBOXYLASE-RELATED"/>
    <property type="match status" value="1"/>
</dbReference>
<dbReference type="SUPFAM" id="SSF158694">
    <property type="entry name" value="UraD-Like"/>
    <property type="match status" value="1"/>
</dbReference>
<dbReference type="InterPro" id="IPR036778">
    <property type="entry name" value="OHCU_decarboxylase_sf"/>
</dbReference>
<dbReference type="Pfam" id="PF09349">
    <property type="entry name" value="OHCU_decarbox"/>
    <property type="match status" value="1"/>
</dbReference>
<name>A0A3N0BJW7_9MICC</name>
<dbReference type="RefSeq" id="WP_123257113.1">
    <property type="nucleotide sequence ID" value="NZ_RBED01000150.1"/>
</dbReference>
<accession>A0A3N0BJW7</accession>
<feature type="region of interest" description="Disordered" evidence="7">
    <location>
        <begin position="67"/>
        <end position="86"/>
    </location>
</feature>
<evidence type="ECO:0000256" key="5">
    <source>
        <dbReference type="ARBA" id="ARBA00022793"/>
    </source>
</evidence>
<dbReference type="OrthoDB" id="5243781at2"/>
<evidence type="ECO:0000259" key="8">
    <source>
        <dbReference type="Pfam" id="PF09349"/>
    </source>
</evidence>
<comment type="pathway">
    <text evidence="2">Purine metabolism; urate degradation; (S)-allantoin from urate: step 3/3.</text>
</comment>
<keyword evidence="4" id="KW-0659">Purine metabolism</keyword>
<evidence type="ECO:0000256" key="1">
    <source>
        <dbReference type="ARBA" id="ARBA00001163"/>
    </source>
</evidence>
<sequence>MLLQDFNGASRPEIVSALRPCVDIPRWVDQIADERPFSSIEDLLDFARRAASPFTAAEVESALAHHPRIGERAAGDSSEAKLSRGEQDALGEASGAVIAALAEGNRSYEEKFGRVFLIRAAGRSKEEILEALQVRISHSAAEEEPIVQQQLREIAIHRLQGMMSQ</sequence>
<dbReference type="GO" id="GO:0006144">
    <property type="term" value="P:purine nucleobase metabolic process"/>
    <property type="evidence" value="ECO:0007669"/>
    <property type="project" value="UniProtKB-KW"/>
</dbReference>
<keyword evidence="5" id="KW-0210">Decarboxylase</keyword>
<evidence type="ECO:0000256" key="7">
    <source>
        <dbReference type="SAM" id="MobiDB-lite"/>
    </source>
</evidence>
<dbReference type="GO" id="GO:0019628">
    <property type="term" value="P:urate catabolic process"/>
    <property type="evidence" value="ECO:0007669"/>
    <property type="project" value="TreeGrafter"/>
</dbReference>
<evidence type="ECO:0000256" key="3">
    <source>
        <dbReference type="ARBA" id="ARBA00012257"/>
    </source>
</evidence>
<reference evidence="9 10" key="1">
    <citation type="submission" date="2018-10" db="EMBL/GenBank/DDBJ databases">
        <title>Genome sequencing of Arthrobacter oryzae TNB02.</title>
        <authorList>
            <person name="Cho Y.-J."/>
            <person name="Cho A."/>
            <person name="Kim O.-S."/>
        </authorList>
    </citation>
    <scope>NUCLEOTIDE SEQUENCE [LARGE SCALE GENOMIC DNA]</scope>
    <source>
        <strain evidence="9 10">TNB02</strain>
    </source>
</reference>
<organism evidence="9 10">
    <name type="scientific">Arthrobacter oryzae</name>
    <dbReference type="NCBI Taxonomy" id="409290"/>
    <lineage>
        <taxon>Bacteria</taxon>
        <taxon>Bacillati</taxon>
        <taxon>Actinomycetota</taxon>
        <taxon>Actinomycetes</taxon>
        <taxon>Micrococcales</taxon>
        <taxon>Micrococcaceae</taxon>
        <taxon>Arthrobacter</taxon>
    </lineage>
</organism>
<dbReference type="EC" id="4.1.1.97" evidence="3"/>
<evidence type="ECO:0000256" key="6">
    <source>
        <dbReference type="ARBA" id="ARBA00023239"/>
    </source>
</evidence>
<gene>
    <name evidence="9" type="primary">uraD</name>
    <name evidence="9" type="ORF">D7003_19785</name>
</gene>
<feature type="compositionally biased region" description="Basic and acidic residues" evidence="7">
    <location>
        <begin position="68"/>
        <end position="86"/>
    </location>
</feature>
<comment type="catalytic activity">
    <reaction evidence="1">
        <text>5-hydroxy-2-oxo-4-ureido-2,5-dihydro-1H-imidazole-5-carboxylate + H(+) = (S)-allantoin + CO2</text>
        <dbReference type="Rhea" id="RHEA:26301"/>
        <dbReference type="ChEBI" id="CHEBI:15378"/>
        <dbReference type="ChEBI" id="CHEBI:15678"/>
        <dbReference type="ChEBI" id="CHEBI:16526"/>
        <dbReference type="ChEBI" id="CHEBI:58639"/>
        <dbReference type="EC" id="4.1.1.97"/>
    </reaction>
</comment>
<dbReference type="NCBIfam" id="TIGR03180">
    <property type="entry name" value="UraD_2"/>
    <property type="match status" value="1"/>
</dbReference>
<dbReference type="NCBIfam" id="NF010372">
    <property type="entry name" value="PRK13798.1"/>
    <property type="match status" value="1"/>
</dbReference>
<dbReference type="InterPro" id="IPR017595">
    <property type="entry name" value="OHCU_decarboxylase-2"/>
</dbReference>
<dbReference type="AlphaFoldDB" id="A0A3N0BJW7"/>
<feature type="domain" description="Oxo-4-hydroxy-4-carboxy-5-ureidoimidazoline decarboxylase" evidence="8">
    <location>
        <begin position="7"/>
        <end position="160"/>
    </location>
</feature>
<dbReference type="Proteomes" id="UP000273807">
    <property type="component" value="Unassembled WGS sequence"/>
</dbReference>
<evidence type="ECO:0000256" key="4">
    <source>
        <dbReference type="ARBA" id="ARBA00022631"/>
    </source>
</evidence>
<keyword evidence="6 9" id="KW-0456">Lyase</keyword>
<dbReference type="PANTHER" id="PTHR43466">
    <property type="entry name" value="2-OXO-4-HYDROXY-4-CARBOXY-5-UREIDOIMIDAZOLINE DECARBOXYLASE-RELATED"/>
    <property type="match status" value="1"/>
</dbReference>
<evidence type="ECO:0000313" key="9">
    <source>
        <dbReference type="EMBL" id="RNL48700.1"/>
    </source>
</evidence>
<evidence type="ECO:0000313" key="10">
    <source>
        <dbReference type="Proteomes" id="UP000273807"/>
    </source>
</evidence>
<comment type="caution">
    <text evidence="9">The sequence shown here is derived from an EMBL/GenBank/DDBJ whole genome shotgun (WGS) entry which is preliminary data.</text>
</comment>